<protein>
    <submittedName>
        <fullName evidence="2">Uncharacterized protein</fullName>
    </submittedName>
</protein>
<accession>A0AA88D6P7</accession>
<feature type="compositionally biased region" description="Basic residues" evidence="1">
    <location>
        <begin position="62"/>
        <end position="74"/>
    </location>
</feature>
<dbReference type="EMBL" id="BTGU01000026">
    <property type="protein sequence ID" value="GMN47843.1"/>
    <property type="molecule type" value="Genomic_DNA"/>
</dbReference>
<sequence length="128" mass="14388">MSNQLCKTPPISCCSPVLGSDVHNLEGWFNPDHLQQAPRSSRQPLSNTIRCLKDSHQDNSKIRPKKASSGKKLKQQLEDGHKHIGTFGQPSGKFDFIVKYSPPQITPKRVQKQVVDCSTIRTVDPTRR</sequence>
<gene>
    <name evidence="2" type="ORF">TIFTF001_017027</name>
</gene>
<reference evidence="2" key="1">
    <citation type="submission" date="2023-07" db="EMBL/GenBank/DDBJ databases">
        <title>draft genome sequence of fig (Ficus carica).</title>
        <authorList>
            <person name="Takahashi T."/>
            <person name="Nishimura K."/>
        </authorList>
    </citation>
    <scope>NUCLEOTIDE SEQUENCE</scope>
</reference>
<comment type="caution">
    <text evidence="2">The sequence shown here is derived from an EMBL/GenBank/DDBJ whole genome shotgun (WGS) entry which is preliminary data.</text>
</comment>
<evidence type="ECO:0000313" key="3">
    <source>
        <dbReference type="Proteomes" id="UP001187192"/>
    </source>
</evidence>
<evidence type="ECO:0000313" key="2">
    <source>
        <dbReference type="EMBL" id="GMN47843.1"/>
    </source>
</evidence>
<proteinExistence type="predicted"/>
<organism evidence="2 3">
    <name type="scientific">Ficus carica</name>
    <name type="common">Common fig</name>
    <dbReference type="NCBI Taxonomy" id="3494"/>
    <lineage>
        <taxon>Eukaryota</taxon>
        <taxon>Viridiplantae</taxon>
        <taxon>Streptophyta</taxon>
        <taxon>Embryophyta</taxon>
        <taxon>Tracheophyta</taxon>
        <taxon>Spermatophyta</taxon>
        <taxon>Magnoliopsida</taxon>
        <taxon>eudicotyledons</taxon>
        <taxon>Gunneridae</taxon>
        <taxon>Pentapetalae</taxon>
        <taxon>rosids</taxon>
        <taxon>fabids</taxon>
        <taxon>Rosales</taxon>
        <taxon>Moraceae</taxon>
        <taxon>Ficeae</taxon>
        <taxon>Ficus</taxon>
    </lineage>
</organism>
<evidence type="ECO:0000256" key="1">
    <source>
        <dbReference type="SAM" id="MobiDB-lite"/>
    </source>
</evidence>
<dbReference type="AlphaFoldDB" id="A0AA88D6P7"/>
<feature type="compositionally biased region" description="Basic and acidic residues" evidence="1">
    <location>
        <begin position="52"/>
        <end position="61"/>
    </location>
</feature>
<dbReference type="Proteomes" id="UP001187192">
    <property type="component" value="Unassembled WGS sequence"/>
</dbReference>
<name>A0AA88D6P7_FICCA</name>
<keyword evidence="3" id="KW-1185">Reference proteome</keyword>
<feature type="region of interest" description="Disordered" evidence="1">
    <location>
        <begin position="52"/>
        <end position="90"/>
    </location>
</feature>